<evidence type="ECO:0000259" key="6">
    <source>
        <dbReference type="Pfam" id="PF08240"/>
    </source>
</evidence>
<dbReference type="InterPro" id="IPR011032">
    <property type="entry name" value="GroES-like_sf"/>
</dbReference>
<organism evidence="7 8">
    <name type="scientific">Phyllobacterium brassicacearum</name>
    <dbReference type="NCBI Taxonomy" id="314235"/>
    <lineage>
        <taxon>Bacteria</taxon>
        <taxon>Pseudomonadati</taxon>
        <taxon>Pseudomonadota</taxon>
        <taxon>Alphaproteobacteria</taxon>
        <taxon>Hyphomicrobiales</taxon>
        <taxon>Phyllobacteriaceae</taxon>
        <taxon>Phyllobacterium</taxon>
    </lineage>
</organism>
<dbReference type="PANTHER" id="PTHR42940:SF8">
    <property type="entry name" value="VACUOLAR PROTEIN SORTING-ASSOCIATED PROTEIN 11"/>
    <property type="match status" value="1"/>
</dbReference>
<feature type="domain" description="Alcohol dehydrogenase-like N-terminal" evidence="6">
    <location>
        <begin position="25"/>
        <end position="133"/>
    </location>
</feature>
<dbReference type="InterPro" id="IPR036291">
    <property type="entry name" value="NAD(P)-bd_dom_sf"/>
</dbReference>
<dbReference type="RefSeq" id="WP_106713712.1">
    <property type="nucleotide sequence ID" value="NZ_PGGO01000026.1"/>
</dbReference>
<evidence type="ECO:0000256" key="4">
    <source>
        <dbReference type="ARBA" id="ARBA00022833"/>
    </source>
</evidence>
<name>A0A2P7B981_9HYPH</name>
<comment type="similarity">
    <text evidence="2">Belongs to the zinc-containing alcohol dehydrogenase family.</text>
</comment>
<keyword evidence="5" id="KW-0560">Oxidoreductase</keyword>
<dbReference type="Pfam" id="PF08240">
    <property type="entry name" value="ADH_N"/>
    <property type="match status" value="1"/>
</dbReference>
<evidence type="ECO:0000313" key="8">
    <source>
        <dbReference type="Proteomes" id="UP000241444"/>
    </source>
</evidence>
<dbReference type="InterPro" id="IPR002328">
    <property type="entry name" value="ADH_Zn_CS"/>
</dbReference>
<keyword evidence="4" id="KW-0862">Zinc</keyword>
<evidence type="ECO:0000256" key="2">
    <source>
        <dbReference type="ARBA" id="ARBA00008072"/>
    </source>
</evidence>
<dbReference type="NCBIfam" id="TIGR02822">
    <property type="entry name" value="adh_fam_2"/>
    <property type="match status" value="1"/>
</dbReference>
<evidence type="ECO:0000256" key="5">
    <source>
        <dbReference type="ARBA" id="ARBA00023002"/>
    </source>
</evidence>
<dbReference type="SUPFAM" id="SSF50129">
    <property type="entry name" value="GroES-like"/>
    <property type="match status" value="1"/>
</dbReference>
<dbReference type="OrthoDB" id="9806940at2"/>
<protein>
    <submittedName>
        <fullName evidence="7">Alcohol dehydrogenase</fullName>
    </submittedName>
</protein>
<dbReference type="PROSITE" id="PS00059">
    <property type="entry name" value="ADH_ZINC"/>
    <property type="match status" value="1"/>
</dbReference>
<dbReference type="GO" id="GO:0004022">
    <property type="term" value="F:alcohol dehydrogenase (NAD+) activity"/>
    <property type="evidence" value="ECO:0007669"/>
    <property type="project" value="TreeGrafter"/>
</dbReference>
<evidence type="ECO:0000256" key="1">
    <source>
        <dbReference type="ARBA" id="ARBA00001947"/>
    </source>
</evidence>
<dbReference type="PANTHER" id="PTHR42940">
    <property type="entry name" value="ALCOHOL DEHYDROGENASE 1-RELATED"/>
    <property type="match status" value="1"/>
</dbReference>
<dbReference type="Gene3D" id="3.40.50.720">
    <property type="entry name" value="NAD(P)-binding Rossmann-like Domain"/>
    <property type="match status" value="1"/>
</dbReference>
<dbReference type="Gene3D" id="3.90.180.10">
    <property type="entry name" value="Medium-chain alcohol dehydrogenases, catalytic domain"/>
    <property type="match status" value="1"/>
</dbReference>
<comment type="caution">
    <text evidence="7">The sequence shown here is derived from an EMBL/GenBank/DDBJ whole genome shotgun (WGS) entry which is preliminary data.</text>
</comment>
<dbReference type="EMBL" id="PGGO01000026">
    <property type="protein sequence ID" value="PSH63034.1"/>
    <property type="molecule type" value="Genomic_DNA"/>
</dbReference>
<dbReference type="CDD" id="cd08298">
    <property type="entry name" value="CAD2"/>
    <property type="match status" value="1"/>
</dbReference>
<dbReference type="AlphaFoldDB" id="A0A2P7B981"/>
<gene>
    <name evidence="7" type="ORF">CU102_24430</name>
</gene>
<dbReference type="GO" id="GO:0005737">
    <property type="term" value="C:cytoplasm"/>
    <property type="evidence" value="ECO:0007669"/>
    <property type="project" value="TreeGrafter"/>
</dbReference>
<dbReference type="InterPro" id="IPR014187">
    <property type="entry name" value="ADH_Zn_typ-2"/>
</dbReference>
<dbReference type="SUPFAM" id="SSF51735">
    <property type="entry name" value="NAD(P)-binding Rossmann-fold domains"/>
    <property type="match status" value="1"/>
</dbReference>
<accession>A0A2P7B981</accession>
<dbReference type="InterPro" id="IPR013154">
    <property type="entry name" value="ADH-like_N"/>
</dbReference>
<evidence type="ECO:0000256" key="3">
    <source>
        <dbReference type="ARBA" id="ARBA00022723"/>
    </source>
</evidence>
<reference evidence="8" key="1">
    <citation type="submission" date="2017-11" db="EMBL/GenBank/DDBJ databases">
        <authorList>
            <person name="Kuznetsova I."/>
            <person name="Sazanova A."/>
            <person name="Chirak E."/>
            <person name="Safronova V."/>
            <person name="Willems A."/>
        </authorList>
    </citation>
    <scope>NUCLEOTIDE SEQUENCE [LARGE SCALE GENOMIC DNA]</scope>
    <source>
        <strain evidence="8">STM 196</strain>
    </source>
</reference>
<keyword evidence="8" id="KW-1185">Reference proteome</keyword>
<dbReference type="Proteomes" id="UP000241444">
    <property type="component" value="Unassembled WGS sequence"/>
</dbReference>
<comment type="cofactor">
    <cofactor evidence="1">
        <name>Zn(2+)</name>
        <dbReference type="ChEBI" id="CHEBI:29105"/>
    </cofactor>
</comment>
<evidence type="ECO:0000313" key="7">
    <source>
        <dbReference type="EMBL" id="PSH63034.1"/>
    </source>
</evidence>
<keyword evidence="3" id="KW-0479">Metal-binding</keyword>
<proteinExistence type="inferred from homology"/>
<dbReference type="GO" id="GO:0008270">
    <property type="term" value="F:zinc ion binding"/>
    <property type="evidence" value="ECO:0007669"/>
    <property type="project" value="InterPro"/>
</dbReference>
<sequence length="331" mass="35264">MQAMVLHKIGEPLILKRRRIPEPGTGEILIKIEACAVCRTDLHVIDGDLTEARLPLVPGHEIVGIVIDVGGGVDPTRVGQRVGVPWLGRTCGRCAYCKRGAENLCDEPVFTGYSRDGGFATHVVADADFSIELDPSADPASLAPLLCAGLIGWRSLKKAGEAEKIGLYGFGAAAHIITQICIWQGREVYAFTRPGDTQAQTFAKELGATWAGGSDKTPVDELDAVIIFAPIGDLVPIALKAVRKGGRVVCGGIHMSDIPAMPYATIWGERELVSVANLTRQDARDFFTIIGEASVETTTTRYSLDKVNTALGDLRSGRLTGAAVIIPHGAQ</sequence>